<dbReference type="GO" id="GO:0051493">
    <property type="term" value="P:regulation of cytoskeleton organization"/>
    <property type="evidence" value="ECO:0007669"/>
    <property type="project" value="TreeGrafter"/>
</dbReference>
<dbReference type="InterPro" id="IPR052111">
    <property type="entry name" value="Spermatogenesis_Ciliary_MAP"/>
</dbReference>
<keyword evidence="4" id="KW-0966">Cell projection</keyword>
<keyword evidence="4" id="KW-0282">Flagellum</keyword>
<evidence type="ECO:0000313" key="3">
    <source>
        <dbReference type="Proteomes" id="UP000515162"/>
    </source>
</evidence>
<evidence type="ECO:0000259" key="2">
    <source>
        <dbReference type="Pfam" id="PF06294"/>
    </source>
</evidence>
<dbReference type="RefSeq" id="XP_033170306.1">
    <property type="nucleotide sequence ID" value="XM_033314415.1"/>
</dbReference>
<dbReference type="PANTHER" id="PTHR12509:SF9">
    <property type="entry name" value="SPERM FLAGELLAR PROTEIN 1 ISOFORM X1"/>
    <property type="match status" value="1"/>
</dbReference>
<dbReference type="Gene3D" id="1.10.418.10">
    <property type="entry name" value="Calponin-like domain"/>
    <property type="match status" value="1"/>
</dbReference>
<dbReference type="InterPro" id="IPR010441">
    <property type="entry name" value="CH_2"/>
</dbReference>
<dbReference type="GO" id="GO:0005930">
    <property type="term" value="C:axoneme"/>
    <property type="evidence" value="ECO:0007669"/>
    <property type="project" value="TreeGrafter"/>
</dbReference>
<evidence type="ECO:0000256" key="1">
    <source>
        <dbReference type="SAM" id="MobiDB-lite"/>
    </source>
</evidence>
<dbReference type="AlphaFoldDB" id="A0A6P8L4D5"/>
<sequence length="254" mass="29312">MHTVSGKNLSSEELEEVSKWLEQNNISTQRLRREFSDVLPLAEIFKRDYPRLVDLFNYPKKSSVQLKLANWETFNFRVLSKLNMTLTKDFMEQMANGVSGAAEVLVHEVIRLEKRQRLAEERNATLRQERLWEENDEVKTVVVNKQVGDGIVQVPQKMILYSLYEKSERDSHEKDAIIDAYQQRMTHLESIIKLKAERIDELQMQMGKQPQKRATSSATNSFLAYDGNKSLIQNHISPTEASSPAHLDADGFNS</sequence>
<keyword evidence="3" id="KW-1185">Reference proteome</keyword>
<dbReference type="PANTHER" id="PTHR12509">
    <property type="entry name" value="SPERMATOGENESIS-ASSOCIATED 4-RELATED"/>
    <property type="match status" value="1"/>
</dbReference>
<proteinExistence type="predicted"/>
<feature type="region of interest" description="Disordered" evidence="1">
    <location>
        <begin position="234"/>
        <end position="254"/>
    </location>
</feature>
<gene>
    <name evidence="4" type="primary">LOC117147507</name>
</gene>
<dbReference type="Pfam" id="PF06294">
    <property type="entry name" value="CH_2"/>
    <property type="match status" value="1"/>
</dbReference>
<evidence type="ECO:0000313" key="4">
    <source>
        <dbReference type="RefSeq" id="XP_033170306.1"/>
    </source>
</evidence>
<dbReference type="Proteomes" id="UP000515162">
    <property type="component" value="Chromosome X"/>
</dbReference>
<dbReference type="GeneID" id="117147507"/>
<organism evidence="3 4">
    <name type="scientific">Drosophila mauritiana</name>
    <name type="common">Fruit fly</name>
    <dbReference type="NCBI Taxonomy" id="7226"/>
    <lineage>
        <taxon>Eukaryota</taxon>
        <taxon>Metazoa</taxon>
        <taxon>Ecdysozoa</taxon>
        <taxon>Arthropoda</taxon>
        <taxon>Hexapoda</taxon>
        <taxon>Insecta</taxon>
        <taxon>Pterygota</taxon>
        <taxon>Neoptera</taxon>
        <taxon>Endopterygota</taxon>
        <taxon>Diptera</taxon>
        <taxon>Brachycera</taxon>
        <taxon>Muscomorpha</taxon>
        <taxon>Ephydroidea</taxon>
        <taxon>Drosophilidae</taxon>
        <taxon>Drosophila</taxon>
        <taxon>Sophophora</taxon>
    </lineage>
</organism>
<dbReference type="InterPro" id="IPR036872">
    <property type="entry name" value="CH_dom_sf"/>
</dbReference>
<keyword evidence="4" id="KW-0969">Cilium</keyword>
<dbReference type="FunFam" id="1.10.418.10:FF:000059">
    <property type="entry name" value="RIKEN cDNA 6430531B16 gene"/>
    <property type="match status" value="1"/>
</dbReference>
<protein>
    <submittedName>
        <fullName evidence="4">Sperm flagellar protein 1 isoform X1</fullName>
    </submittedName>
</protein>
<accession>A0A6P8L4D5</accession>
<feature type="domain" description="CH-like" evidence="2">
    <location>
        <begin position="18"/>
        <end position="109"/>
    </location>
</feature>
<name>A0A6P8L4D5_DROMA</name>
<reference evidence="4" key="1">
    <citation type="submission" date="2025-08" db="UniProtKB">
        <authorList>
            <consortium name="RefSeq"/>
        </authorList>
    </citation>
    <scope>IDENTIFICATION</scope>
    <source>
        <strain evidence="4">Mau12</strain>
        <tissue evidence="4">Whole Body</tissue>
    </source>
</reference>
<dbReference type="GO" id="GO:0008017">
    <property type="term" value="F:microtubule binding"/>
    <property type="evidence" value="ECO:0007669"/>
    <property type="project" value="TreeGrafter"/>
</dbReference>